<dbReference type="AlphaFoldDB" id="A0AA39N8G9"/>
<dbReference type="Proteomes" id="UP001175211">
    <property type="component" value="Unassembled WGS sequence"/>
</dbReference>
<evidence type="ECO:0000313" key="2">
    <source>
        <dbReference type="EMBL" id="KAK0460971.1"/>
    </source>
</evidence>
<accession>A0AA39N8G9</accession>
<feature type="region of interest" description="Disordered" evidence="1">
    <location>
        <begin position="9"/>
        <end position="29"/>
    </location>
</feature>
<dbReference type="EMBL" id="JAUEPS010000011">
    <property type="protein sequence ID" value="KAK0460971.1"/>
    <property type="molecule type" value="Genomic_DNA"/>
</dbReference>
<name>A0AA39N8G9_ARMTA</name>
<comment type="caution">
    <text evidence="2">The sequence shown here is derived from an EMBL/GenBank/DDBJ whole genome shotgun (WGS) entry which is preliminary data.</text>
</comment>
<reference evidence="2" key="1">
    <citation type="submission" date="2023-06" db="EMBL/GenBank/DDBJ databases">
        <authorList>
            <consortium name="Lawrence Berkeley National Laboratory"/>
            <person name="Ahrendt S."/>
            <person name="Sahu N."/>
            <person name="Indic B."/>
            <person name="Wong-Bajracharya J."/>
            <person name="Merenyi Z."/>
            <person name="Ke H.-M."/>
            <person name="Monk M."/>
            <person name="Kocsube S."/>
            <person name="Drula E."/>
            <person name="Lipzen A."/>
            <person name="Balint B."/>
            <person name="Henrissat B."/>
            <person name="Andreopoulos B."/>
            <person name="Martin F.M."/>
            <person name="Harder C.B."/>
            <person name="Rigling D."/>
            <person name="Ford K.L."/>
            <person name="Foster G.D."/>
            <person name="Pangilinan J."/>
            <person name="Papanicolaou A."/>
            <person name="Barry K."/>
            <person name="LaButti K."/>
            <person name="Viragh M."/>
            <person name="Koriabine M."/>
            <person name="Yan M."/>
            <person name="Riley R."/>
            <person name="Champramary S."/>
            <person name="Plett K.L."/>
            <person name="Tsai I.J."/>
            <person name="Slot J."/>
            <person name="Sipos G."/>
            <person name="Plett J."/>
            <person name="Nagy L.G."/>
            <person name="Grigoriev I.V."/>
        </authorList>
    </citation>
    <scope>NUCLEOTIDE SEQUENCE</scope>
    <source>
        <strain evidence="2">CCBAS 213</strain>
    </source>
</reference>
<dbReference type="GeneID" id="85352996"/>
<keyword evidence="3" id="KW-1185">Reference proteome</keyword>
<evidence type="ECO:0000256" key="1">
    <source>
        <dbReference type="SAM" id="MobiDB-lite"/>
    </source>
</evidence>
<proteinExistence type="predicted"/>
<organism evidence="2 3">
    <name type="scientific">Armillaria tabescens</name>
    <name type="common">Ringless honey mushroom</name>
    <name type="synonym">Agaricus tabescens</name>
    <dbReference type="NCBI Taxonomy" id="1929756"/>
    <lineage>
        <taxon>Eukaryota</taxon>
        <taxon>Fungi</taxon>
        <taxon>Dikarya</taxon>
        <taxon>Basidiomycota</taxon>
        <taxon>Agaricomycotina</taxon>
        <taxon>Agaricomycetes</taxon>
        <taxon>Agaricomycetidae</taxon>
        <taxon>Agaricales</taxon>
        <taxon>Marasmiineae</taxon>
        <taxon>Physalacriaceae</taxon>
        <taxon>Desarmillaria</taxon>
    </lineage>
</organism>
<dbReference type="RefSeq" id="XP_060332868.1">
    <property type="nucleotide sequence ID" value="XM_060469448.1"/>
</dbReference>
<sequence length="118" mass="13287">MAERILLRARKKKSASEKNGSRGRKTISGVWPKNQYTRRTLTSQESLRSQYSTSGLRKMMARIRALETVGMKGFAKNAPILVDLWSQATAMSNIWGSSDMFLMAYEKVATSCLGYMDP</sequence>
<evidence type="ECO:0000313" key="3">
    <source>
        <dbReference type="Proteomes" id="UP001175211"/>
    </source>
</evidence>
<protein>
    <submittedName>
        <fullName evidence="2">Uncharacterized protein</fullName>
    </submittedName>
</protein>
<gene>
    <name evidence="2" type="ORF">EV420DRAFT_1477843</name>
</gene>